<name>A0ABU7E5I3_9TELE</name>
<evidence type="ECO:0000313" key="2">
    <source>
        <dbReference type="EMBL" id="MED6282484.1"/>
    </source>
</evidence>
<proteinExistence type="predicted"/>
<sequence length="150" mass="17098">QTLRMYGAYGKMLYWDLYNQQEETVFSPEHDESFNTGLYHPPSPDLYSPATSSSQLSESLFSPGTPTGYNFRSYHPPSPDLYSPLCLAESVDTDIQPEDKRVVVEDEATISYPPHKLQTRYLPLSLHRRRRRVIGVMKLTAGSQPLSSIR</sequence>
<keyword evidence="3" id="KW-1185">Reference proteome</keyword>
<accession>A0ABU7E5I3</accession>
<organism evidence="2 3">
    <name type="scientific">Characodon lateralis</name>
    <dbReference type="NCBI Taxonomy" id="208331"/>
    <lineage>
        <taxon>Eukaryota</taxon>
        <taxon>Metazoa</taxon>
        <taxon>Chordata</taxon>
        <taxon>Craniata</taxon>
        <taxon>Vertebrata</taxon>
        <taxon>Euteleostomi</taxon>
        <taxon>Actinopterygii</taxon>
        <taxon>Neopterygii</taxon>
        <taxon>Teleostei</taxon>
        <taxon>Neoteleostei</taxon>
        <taxon>Acanthomorphata</taxon>
        <taxon>Ovalentaria</taxon>
        <taxon>Atherinomorphae</taxon>
        <taxon>Cyprinodontiformes</taxon>
        <taxon>Goodeidae</taxon>
        <taxon>Characodon</taxon>
    </lineage>
</organism>
<feature type="region of interest" description="Disordered" evidence="1">
    <location>
        <begin position="29"/>
        <end position="61"/>
    </location>
</feature>
<protein>
    <submittedName>
        <fullName evidence="2">Uncharacterized protein</fullName>
    </submittedName>
</protein>
<dbReference type="Proteomes" id="UP001352852">
    <property type="component" value="Unassembled WGS sequence"/>
</dbReference>
<feature type="non-terminal residue" evidence="2">
    <location>
        <position position="1"/>
    </location>
</feature>
<gene>
    <name evidence="2" type="ORF">CHARACLAT_032651</name>
</gene>
<comment type="caution">
    <text evidence="2">The sequence shown here is derived from an EMBL/GenBank/DDBJ whole genome shotgun (WGS) entry which is preliminary data.</text>
</comment>
<evidence type="ECO:0000256" key="1">
    <source>
        <dbReference type="SAM" id="MobiDB-lite"/>
    </source>
</evidence>
<evidence type="ECO:0000313" key="3">
    <source>
        <dbReference type="Proteomes" id="UP001352852"/>
    </source>
</evidence>
<feature type="compositionally biased region" description="Low complexity" evidence="1">
    <location>
        <begin position="48"/>
        <end position="61"/>
    </location>
</feature>
<reference evidence="2 3" key="1">
    <citation type="submission" date="2021-06" db="EMBL/GenBank/DDBJ databases">
        <authorList>
            <person name="Palmer J.M."/>
        </authorList>
    </citation>
    <scope>NUCLEOTIDE SEQUENCE [LARGE SCALE GENOMIC DNA]</scope>
    <source>
        <strain evidence="2 3">CL_MEX2019</strain>
        <tissue evidence="2">Muscle</tissue>
    </source>
</reference>
<dbReference type="EMBL" id="JAHUTJ010046982">
    <property type="protein sequence ID" value="MED6282484.1"/>
    <property type="molecule type" value="Genomic_DNA"/>
</dbReference>